<comment type="similarity">
    <text evidence="2">Belongs to the DoxX family.</text>
</comment>
<comment type="subcellular location">
    <subcellularLocation>
        <location evidence="1">Cell membrane</location>
        <topology evidence="1">Multi-pass membrane protein</topology>
    </subcellularLocation>
</comment>
<accession>A0ABX1RCN0</accession>
<reference evidence="8 9" key="1">
    <citation type="submission" date="2020-04" db="EMBL/GenBank/DDBJ databases">
        <authorList>
            <person name="Klaysubun C."/>
            <person name="Duangmal K."/>
            <person name="Lipun K."/>
        </authorList>
    </citation>
    <scope>NUCLEOTIDE SEQUENCE [LARGE SCALE GENOMIC DNA]</scope>
    <source>
        <strain evidence="8 9">JCM 11839</strain>
    </source>
</reference>
<evidence type="ECO:0000313" key="8">
    <source>
        <dbReference type="EMBL" id="NMH76901.1"/>
    </source>
</evidence>
<organism evidence="8 9">
    <name type="scientific">Pseudonocardia xinjiangensis</name>
    <dbReference type="NCBI Taxonomy" id="75289"/>
    <lineage>
        <taxon>Bacteria</taxon>
        <taxon>Bacillati</taxon>
        <taxon>Actinomycetota</taxon>
        <taxon>Actinomycetes</taxon>
        <taxon>Pseudonocardiales</taxon>
        <taxon>Pseudonocardiaceae</taxon>
        <taxon>Pseudonocardia</taxon>
    </lineage>
</organism>
<dbReference type="Proteomes" id="UP001296706">
    <property type="component" value="Unassembled WGS sequence"/>
</dbReference>
<evidence type="ECO:0000256" key="1">
    <source>
        <dbReference type="ARBA" id="ARBA00004651"/>
    </source>
</evidence>
<keyword evidence="5 7" id="KW-1133">Transmembrane helix</keyword>
<dbReference type="InterPro" id="IPR032808">
    <property type="entry name" value="DoxX"/>
</dbReference>
<evidence type="ECO:0000256" key="7">
    <source>
        <dbReference type="SAM" id="Phobius"/>
    </source>
</evidence>
<evidence type="ECO:0000256" key="6">
    <source>
        <dbReference type="ARBA" id="ARBA00023136"/>
    </source>
</evidence>
<evidence type="ECO:0000256" key="2">
    <source>
        <dbReference type="ARBA" id="ARBA00006679"/>
    </source>
</evidence>
<feature type="transmembrane region" description="Helical" evidence="7">
    <location>
        <begin position="41"/>
        <end position="60"/>
    </location>
</feature>
<gene>
    <name evidence="8" type="ORF">HF577_07290</name>
</gene>
<keyword evidence="9" id="KW-1185">Reference proteome</keyword>
<keyword evidence="6 7" id="KW-0472">Membrane</keyword>
<dbReference type="EMBL" id="JAAXKY010000015">
    <property type="protein sequence ID" value="NMH76901.1"/>
    <property type="molecule type" value="Genomic_DNA"/>
</dbReference>
<evidence type="ECO:0000313" key="9">
    <source>
        <dbReference type="Proteomes" id="UP001296706"/>
    </source>
</evidence>
<evidence type="ECO:0000256" key="5">
    <source>
        <dbReference type="ARBA" id="ARBA00022989"/>
    </source>
</evidence>
<feature type="transmembrane region" description="Helical" evidence="7">
    <location>
        <begin position="108"/>
        <end position="129"/>
    </location>
</feature>
<sequence length="146" mass="14594">MTLPKPTDDIAVLVARVLLGVVLMAHGLQKLVTDGIGGTTASFQAMGIPLPTVSALYATVAEIGGGLLLLVGLATAVAAILVALDMAGALVFVHISNGVFVQSGGWELVGLIGVVALLIAAVGAGRFSIDGVLAARKRPERSDAAA</sequence>
<dbReference type="RefSeq" id="WP_169394976.1">
    <property type="nucleotide sequence ID" value="NZ_BAAAJH010000006.1"/>
</dbReference>
<keyword evidence="4 7" id="KW-0812">Transmembrane</keyword>
<proteinExistence type="inferred from homology"/>
<dbReference type="InterPro" id="IPR051907">
    <property type="entry name" value="DoxX-like_oxidoreductase"/>
</dbReference>
<protein>
    <submittedName>
        <fullName evidence="8">DoxX family protein</fullName>
    </submittedName>
</protein>
<feature type="transmembrane region" description="Helical" evidence="7">
    <location>
        <begin position="12"/>
        <end position="29"/>
    </location>
</feature>
<comment type="caution">
    <text evidence="8">The sequence shown here is derived from an EMBL/GenBank/DDBJ whole genome shotgun (WGS) entry which is preliminary data.</text>
</comment>
<dbReference type="PANTHER" id="PTHR33452:SF1">
    <property type="entry name" value="INNER MEMBRANE PROTEIN YPHA-RELATED"/>
    <property type="match status" value="1"/>
</dbReference>
<dbReference type="Pfam" id="PF07681">
    <property type="entry name" value="DoxX"/>
    <property type="match status" value="1"/>
</dbReference>
<keyword evidence="3" id="KW-1003">Cell membrane</keyword>
<feature type="transmembrane region" description="Helical" evidence="7">
    <location>
        <begin position="67"/>
        <end position="96"/>
    </location>
</feature>
<dbReference type="PANTHER" id="PTHR33452">
    <property type="entry name" value="OXIDOREDUCTASE CATD-RELATED"/>
    <property type="match status" value="1"/>
</dbReference>
<name>A0ABX1RCN0_9PSEU</name>
<evidence type="ECO:0000256" key="3">
    <source>
        <dbReference type="ARBA" id="ARBA00022475"/>
    </source>
</evidence>
<evidence type="ECO:0000256" key="4">
    <source>
        <dbReference type="ARBA" id="ARBA00022692"/>
    </source>
</evidence>